<reference evidence="1" key="1">
    <citation type="submission" date="2021-06" db="EMBL/GenBank/DDBJ databases">
        <authorList>
            <person name="Kallberg Y."/>
            <person name="Tangrot J."/>
            <person name="Rosling A."/>
        </authorList>
    </citation>
    <scope>NUCLEOTIDE SEQUENCE</scope>
    <source>
        <strain evidence="1">CL356</strain>
    </source>
</reference>
<dbReference type="Proteomes" id="UP000789525">
    <property type="component" value="Unassembled WGS sequence"/>
</dbReference>
<evidence type="ECO:0000313" key="1">
    <source>
        <dbReference type="EMBL" id="CAG8597623.1"/>
    </source>
</evidence>
<comment type="caution">
    <text evidence="1">The sequence shown here is derived from an EMBL/GenBank/DDBJ whole genome shotgun (WGS) entry which is preliminary data.</text>
</comment>
<keyword evidence="2" id="KW-1185">Reference proteome</keyword>
<proteinExistence type="predicted"/>
<name>A0ACA9MQ22_9GLOM</name>
<sequence>KNAEYARNICTYMVQGIGDRITLSKLQLDQKHFYKVLQIKSAKLPFSFDEVEKYLESELKNTQKELKKLMCSNSVVDQPTVRSWLWVPNNIATWEGVGITYED</sequence>
<organism evidence="1 2">
    <name type="scientific">Acaulospora colombiana</name>
    <dbReference type="NCBI Taxonomy" id="27376"/>
    <lineage>
        <taxon>Eukaryota</taxon>
        <taxon>Fungi</taxon>
        <taxon>Fungi incertae sedis</taxon>
        <taxon>Mucoromycota</taxon>
        <taxon>Glomeromycotina</taxon>
        <taxon>Glomeromycetes</taxon>
        <taxon>Diversisporales</taxon>
        <taxon>Acaulosporaceae</taxon>
        <taxon>Acaulospora</taxon>
    </lineage>
</organism>
<accession>A0ACA9MQ22</accession>
<gene>
    <name evidence="1" type="ORF">ACOLOM_LOCUS6560</name>
</gene>
<dbReference type="EMBL" id="CAJVPT010013635">
    <property type="protein sequence ID" value="CAG8597623.1"/>
    <property type="molecule type" value="Genomic_DNA"/>
</dbReference>
<protein>
    <submittedName>
        <fullName evidence="1">17004_t:CDS:1</fullName>
    </submittedName>
</protein>
<feature type="non-terminal residue" evidence="1">
    <location>
        <position position="1"/>
    </location>
</feature>
<evidence type="ECO:0000313" key="2">
    <source>
        <dbReference type="Proteomes" id="UP000789525"/>
    </source>
</evidence>